<keyword evidence="6" id="KW-0233">DNA recombination</keyword>
<dbReference type="EC" id="6.5.1.1" evidence="6"/>
<organism evidence="9 10">
    <name type="scientific">Candidatus Dojkabacteria bacterium</name>
    <dbReference type="NCBI Taxonomy" id="2099670"/>
    <lineage>
        <taxon>Bacteria</taxon>
        <taxon>Candidatus Dojkabacteria</taxon>
    </lineage>
</organism>
<comment type="caution">
    <text evidence="9">The sequence shown here is derived from an EMBL/GenBank/DDBJ whole genome shotgun (WGS) entry which is preliminary data.</text>
</comment>
<dbReference type="InterPro" id="IPR012310">
    <property type="entry name" value="DNA_ligase_ATP-dep_cent"/>
</dbReference>
<evidence type="ECO:0000256" key="5">
    <source>
        <dbReference type="ARBA" id="ARBA00034003"/>
    </source>
</evidence>
<dbReference type="Gene3D" id="1.10.3260.10">
    <property type="entry name" value="DNA ligase, ATP-dependent, N-terminal domain"/>
    <property type="match status" value="1"/>
</dbReference>
<dbReference type="GO" id="GO:0003677">
    <property type="term" value="F:DNA binding"/>
    <property type="evidence" value="ECO:0007669"/>
    <property type="project" value="InterPro"/>
</dbReference>
<dbReference type="PROSITE" id="PS00333">
    <property type="entry name" value="DNA_LIGASE_A2"/>
    <property type="match status" value="1"/>
</dbReference>
<reference evidence="9" key="1">
    <citation type="submission" date="2020-04" db="EMBL/GenBank/DDBJ databases">
        <authorList>
            <person name="Zhang T."/>
        </authorList>
    </citation>
    <scope>NUCLEOTIDE SEQUENCE</scope>
    <source>
        <strain evidence="9">HKST-UBA10</strain>
    </source>
</reference>
<dbReference type="Pfam" id="PF04675">
    <property type="entry name" value="DNA_ligase_A_N"/>
    <property type="match status" value="1"/>
</dbReference>
<evidence type="ECO:0000256" key="4">
    <source>
        <dbReference type="ARBA" id="ARBA00022840"/>
    </source>
</evidence>
<dbReference type="PROSITE" id="PS00697">
    <property type="entry name" value="DNA_LIGASE_A1"/>
    <property type="match status" value="1"/>
</dbReference>
<keyword evidence="1 6" id="KW-0436">Ligase</keyword>
<dbReference type="InterPro" id="IPR000977">
    <property type="entry name" value="DNA_ligase_ATP-dep"/>
</dbReference>
<keyword evidence="4 6" id="KW-0067">ATP-binding</keyword>
<dbReference type="Pfam" id="PF01068">
    <property type="entry name" value="DNA_ligase_A_M"/>
    <property type="match status" value="1"/>
</dbReference>
<dbReference type="CDD" id="cd07898">
    <property type="entry name" value="Adenylation_DNA_ligase"/>
    <property type="match status" value="1"/>
</dbReference>
<comment type="catalytic activity">
    <reaction evidence="5 6">
        <text>ATP + (deoxyribonucleotide)n-3'-hydroxyl + 5'-phospho-(deoxyribonucleotide)m = (deoxyribonucleotide)n+m + AMP + diphosphate.</text>
        <dbReference type="EC" id="6.5.1.1"/>
    </reaction>
</comment>
<evidence type="ECO:0000256" key="3">
    <source>
        <dbReference type="ARBA" id="ARBA00022741"/>
    </source>
</evidence>
<dbReference type="PANTHER" id="PTHR45674">
    <property type="entry name" value="DNA LIGASE 1/3 FAMILY MEMBER"/>
    <property type="match status" value="1"/>
</dbReference>
<dbReference type="SUPFAM" id="SSF50249">
    <property type="entry name" value="Nucleic acid-binding proteins"/>
    <property type="match status" value="1"/>
</dbReference>
<dbReference type="GO" id="GO:0003910">
    <property type="term" value="F:DNA ligase (ATP) activity"/>
    <property type="evidence" value="ECO:0007669"/>
    <property type="project" value="UniProtKB-EC"/>
</dbReference>
<gene>
    <name evidence="9" type="ORF">KC660_01425</name>
</gene>
<evidence type="ECO:0000256" key="7">
    <source>
        <dbReference type="RuleBase" id="RU004196"/>
    </source>
</evidence>
<dbReference type="SUPFAM" id="SSF56091">
    <property type="entry name" value="DNA ligase/mRNA capping enzyme, catalytic domain"/>
    <property type="match status" value="1"/>
</dbReference>
<dbReference type="SUPFAM" id="SSF117018">
    <property type="entry name" value="ATP-dependent DNA ligase DNA-binding domain"/>
    <property type="match status" value="1"/>
</dbReference>
<dbReference type="InterPro" id="IPR050191">
    <property type="entry name" value="ATP-dep_DNA_ligase"/>
</dbReference>
<sequence>MGKFIEFAKVADEISDKSSKLKKIDILSKYLADLSEQDLSLVCVYFTGNAYPQSSSKKLNIGVGIVRDALILLTGIDESEYKETYLKFGEPGELAEYLLEKETKDKINDTLSLKQLSEFFENIVETGSTKSKSQLLADLYKNISPLSAKYITKVMIGDLRIGLKEAMVEEAIAKAFLPINEENKEEERKLMKRFLNEVKRSNMLAGDIGEVAILAKENCLAESKLHIFNPIKCMLATAEATSEDIHKRMKKSSWYADDKYDGIRAQVHKLGTQVKIFSRDLNDITLQFPEVEYSIRSINHDFILDGEIVAMDGETVLPFFKLQQRLGRKDIKTSMLEEIPAKYMVFDLLYLDGKTYLDVDYSDRRAQLEAFLKDKALVTLSNLVEISTEEEVKNAFRASKERGNEGLVIKDPKSKYKPGKRGVSWLKYKETLEPIDAVITGVEFGHGRRRNDLSDYTFAVWNKSRTKLLNLGKVYSGITDAQVDFLTKHFKKTTIIDHGRFREVEPEIVIEVQYESIQKSDRNESGYALRFPRITKLRTNDKNINDIDDINRVGEIWRKFMGENVEDN</sequence>
<dbReference type="GO" id="GO:0005524">
    <property type="term" value="F:ATP binding"/>
    <property type="evidence" value="ECO:0007669"/>
    <property type="project" value="UniProtKB-KW"/>
</dbReference>
<feature type="domain" description="ATP-dependent DNA ligase family profile" evidence="8">
    <location>
        <begin position="334"/>
        <end position="462"/>
    </location>
</feature>
<dbReference type="InterPro" id="IPR012308">
    <property type="entry name" value="DNA_ligase_ATP-dep_N"/>
</dbReference>
<accession>A0A955RI00</accession>
<dbReference type="PANTHER" id="PTHR45674:SF7">
    <property type="entry name" value="DNA LIGASE"/>
    <property type="match status" value="1"/>
</dbReference>
<evidence type="ECO:0000313" key="10">
    <source>
        <dbReference type="Proteomes" id="UP000782843"/>
    </source>
</evidence>
<keyword evidence="6" id="KW-0234">DNA repair</keyword>
<dbReference type="InterPro" id="IPR012309">
    <property type="entry name" value="DNA_ligase_ATP-dep_C"/>
</dbReference>
<proteinExistence type="inferred from homology"/>
<dbReference type="Gene3D" id="2.40.50.140">
    <property type="entry name" value="Nucleic acid-binding proteins"/>
    <property type="match status" value="1"/>
</dbReference>
<dbReference type="Gene3D" id="3.30.470.30">
    <property type="entry name" value="DNA ligase/mRNA capping enzyme"/>
    <property type="match status" value="1"/>
</dbReference>
<dbReference type="PROSITE" id="PS50160">
    <property type="entry name" value="DNA_LIGASE_A3"/>
    <property type="match status" value="1"/>
</dbReference>
<keyword evidence="6" id="KW-0227">DNA damage</keyword>
<dbReference type="InterPro" id="IPR016059">
    <property type="entry name" value="DNA_ligase_ATP-dep_CS"/>
</dbReference>
<dbReference type="AlphaFoldDB" id="A0A955RI00"/>
<dbReference type="GO" id="GO:0006310">
    <property type="term" value="P:DNA recombination"/>
    <property type="evidence" value="ECO:0007669"/>
    <property type="project" value="UniProtKB-KW"/>
</dbReference>
<dbReference type="NCBIfam" id="TIGR00574">
    <property type="entry name" value="dnl1"/>
    <property type="match status" value="1"/>
</dbReference>
<evidence type="ECO:0000256" key="6">
    <source>
        <dbReference type="RuleBase" id="RU000617"/>
    </source>
</evidence>
<keyword evidence="2" id="KW-0235">DNA replication</keyword>
<evidence type="ECO:0000259" key="8">
    <source>
        <dbReference type="PROSITE" id="PS50160"/>
    </source>
</evidence>
<evidence type="ECO:0000256" key="1">
    <source>
        <dbReference type="ARBA" id="ARBA00022598"/>
    </source>
</evidence>
<dbReference type="GO" id="GO:0006273">
    <property type="term" value="P:lagging strand elongation"/>
    <property type="evidence" value="ECO:0007669"/>
    <property type="project" value="TreeGrafter"/>
</dbReference>
<dbReference type="InterPro" id="IPR012340">
    <property type="entry name" value="NA-bd_OB-fold"/>
</dbReference>
<comment type="similarity">
    <text evidence="7">Belongs to the ATP-dependent DNA ligase family.</text>
</comment>
<dbReference type="Pfam" id="PF04679">
    <property type="entry name" value="DNA_ligase_A_C"/>
    <property type="match status" value="1"/>
</dbReference>
<dbReference type="InterPro" id="IPR036599">
    <property type="entry name" value="DNA_ligase_N_sf"/>
</dbReference>
<reference evidence="9" key="2">
    <citation type="journal article" date="2021" name="Microbiome">
        <title>Successional dynamics and alternative stable states in a saline activated sludge microbial community over 9 years.</title>
        <authorList>
            <person name="Wang Y."/>
            <person name="Ye J."/>
            <person name="Ju F."/>
            <person name="Liu L."/>
            <person name="Boyd J.A."/>
            <person name="Deng Y."/>
            <person name="Parks D.H."/>
            <person name="Jiang X."/>
            <person name="Yin X."/>
            <person name="Woodcroft B.J."/>
            <person name="Tyson G.W."/>
            <person name="Hugenholtz P."/>
            <person name="Polz M.F."/>
            <person name="Zhang T."/>
        </authorList>
    </citation>
    <scope>NUCLEOTIDE SEQUENCE</scope>
    <source>
        <strain evidence="9">HKST-UBA10</strain>
    </source>
</reference>
<keyword evidence="3 6" id="KW-0547">Nucleotide-binding</keyword>
<dbReference type="GO" id="GO:0006281">
    <property type="term" value="P:DNA repair"/>
    <property type="evidence" value="ECO:0007669"/>
    <property type="project" value="UniProtKB-KW"/>
</dbReference>
<dbReference type="Proteomes" id="UP000782843">
    <property type="component" value="Unassembled WGS sequence"/>
</dbReference>
<dbReference type="EMBL" id="JAGQLG010000050">
    <property type="protein sequence ID" value="MCA9382049.1"/>
    <property type="molecule type" value="Genomic_DNA"/>
</dbReference>
<dbReference type="GO" id="GO:0071897">
    <property type="term" value="P:DNA biosynthetic process"/>
    <property type="evidence" value="ECO:0007669"/>
    <property type="project" value="InterPro"/>
</dbReference>
<name>A0A955RI00_9BACT</name>
<evidence type="ECO:0000313" key="9">
    <source>
        <dbReference type="EMBL" id="MCA9382049.1"/>
    </source>
</evidence>
<evidence type="ECO:0000256" key="2">
    <source>
        <dbReference type="ARBA" id="ARBA00022705"/>
    </source>
</evidence>
<protein>
    <recommendedName>
        <fullName evidence="6">DNA ligase</fullName>
        <ecNumber evidence="6">6.5.1.1</ecNumber>
    </recommendedName>
</protein>